<keyword evidence="2" id="KW-1185">Reference proteome</keyword>
<evidence type="ECO:0000313" key="2">
    <source>
        <dbReference type="Proteomes" id="UP000678393"/>
    </source>
</evidence>
<sequence>IHGDIRFVHADGEQKESKGTYNFDSVNEKVELTLTQGKANVIIKVIAERVIPTDTEFNTWRKSQAIVTRHIEINLQANEQMKHLYKHVMTKTGKS</sequence>
<dbReference type="OrthoDB" id="6288963at2759"/>
<dbReference type="AlphaFoldDB" id="A0A8S3YSD3"/>
<accession>A0A8S3YSD3</accession>
<protein>
    <submittedName>
        <fullName evidence="1">Uncharacterized protein</fullName>
    </submittedName>
</protein>
<name>A0A8S3YSD3_9EUPU</name>
<comment type="caution">
    <text evidence="1">The sequence shown here is derived from an EMBL/GenBank/DDBJ whole genome shotgun (WGS) entry which is preliminary data.</text>
</comment>
<organism evidence="1 2">
    <name type="scientific">Candidula unifasciata</name>
    <dbReference type="NCBI Taxonomy" id="100452"/>
    <lineage>
        <taxon>Eukaryota</taxon>
        <taxon>Metazoa</taxon>
        <taxon>Spiralia</taxon>
        <taxon>Lophotrochozoa</taxon>
        <taxon>Mollusca</taxon>
        <taxon>Gastropoda</taxon>
        <taxon>Heterobranchia</taxon>
        <taxon>Euthyneura</taxon>
        <taxon>Panpulmonata</taxon>
        <taxon>Eupulmonata</taxon>
        <taxon>Stylommatophora</taxon>
        <taxon>Helicina</taxon>
        <taxon>Helicoidea</taxon>
        <taxon>Geomitridae</taxon>
        <taxon>Candidula</taxon>
    </lineage>
</organism>
<proteinExistence type="predicted"/>
<dbReference type="EMBL" id="CAJHNH020000800">
    <property type="protein sequence ID" value="CAG5119949.1"/>
    <property type="molecule type" value="Genomic_DNA"/>
</dbReference>
<feature type="non-terminal residue" evidence="1">
    <location>
        <position position="1"/>
    </location>
</feature>
<evidence type="ECO:0000313" key="1">
    <source>
        <dbReference type="EMBL" id="CAG5119949.1"/>
    </source>
</evidence>
<reference evidence="1" key="1">
    <citation type="submission" date="2021-04" db="EMBL/GenBank/DDBJ databases">
        <authorList>
            <consortium name="Molecular Ecology Group"/>
        </authorList>
    </citation>
    <scope>NUCLEOTIDE SEQUENCE</scope>
</reference>
<gene>
    <name evidence="1" type="ORF">CUNI_LOCUS5507</name>
</gene>
<dbReference type="Proteomes" id="UP000678393">
    <property type="component" value="Unassembled WGS sequence"/>
</dbReference>
<feature type="non-terminal residue" evidence="1">
    <location>
        <position position="95"/>
    </location>
</feature>